<dbReference type="Gene3D" id="3.90.550.10">
    <property type="entry name" value="Spore Coat Polysaccharide Biosynthesis Protein SpsA, Chain A"/>
    <property type="match status" value="1"/>
</dbReference>
<protein>
    <submittedName>
        <fullName evidence="10">Glycosyltransferase</fullName>
    </submittedName>
</protein>
<feature type="transmembrane region" description="Helical" evidence="8">
    <location>
        <begin position="367"/>
        <end position="387"/>
    </location>
</feature>
<evidence type="ECO:0000256" key="6">
    <source>
        <dbReference type="ARBA" id="ARBA00023136"/>
    </source>
</evidence>
<feature type="transmembrane region" description="Helical" evidence="8">
    <location>
        <begin position="476"/>
        <end position="496"/>
    </location>
</feature>
<evidence type="ECO:0000256" key="1">
    <source>
        <dbReference type="ARBA" id="ARBA00004141"/>
    </source>
</evidence>
<dbReference type="CDD" id="cd06421">
    <property type="entry name" value="CESA_CelA_like"/>
    <property type="match status" value="1"/>
</dbReference>
<feature type="domain" description="Glycosyltransferase 2-like" evidence="9">
    <location>
        <begin position="207"/>
        <end position="433"/>
    </location>
</feature>
<feature type="transmembrane region" description="Helical" evidence="8">
    <location>
        <begin position="25"/>
        <end position="47"/>
    </location>
</feature>
<feature type="region of interest" description="Disordered" evidence="7">
    <location>
        <begin position="597"/>
        <end position="622"/>
    </location>
</feature>
<keyword evidence="5 8" id="KW-1133">Transmembrane helix</keyword>
<evidence type="ECO:0000313" key="11">
    <source>
        <dbReference type="Proteomes" id="UP000295198"/>
    </source>
</evidence>
<evidence type="ECO:0000256" key="2">
    <source>
        <dbReference type="ARBA" id="ARBA00022676"/>
    </source>
</evidence>
<keyword evidence="4 8" id="KW-0812">Transmembrane</keyword>
<dbReference type="InterPro" id="IPR001173">
    <property type="entry name" value="Glyco_trans_2-like"/>
</dbReference>
<dbReference type="GO" id="GO:0016758">
    <property type="term" value="F:hexosyltransferase activity"/>
    <property type="evidence" value="ECO:0007669"/>
    <property type="project" value="TreeGrafter"/>
</dbReference>
<gene>
    <name evidence="10" type="ORF">EKO23_23015</name>
</gene>
<dbReference type="Proteomes" id="UP000295198">
    <property type="component" value="Unassembled WGS sequence"/>
</dbReference>
<evidence type="ECO:0000256" key="5">
    <source>
        <dbReference type="ARBA" id="ARBA00022989"/>
    </source>
</evidence>
<dbReference type="InterPro" id="IPR029044">
    <property type="entry name" value="Nucleotide-diphossugar_trans"/>
</dbReference>
<keyword evidence="3 10" id="KW-0808">Transferase</keyword>
<keyword evidence="6 8" id="KW-0472">Membrane</keyword>
<evidence type="ECO:0000256" key="7">
    <source>
        <dbReference type="SAM" id="MobiDB-lite"/>
    </source>
</evidence>
<dbReference type="EMBL" id="SDKM01000059">
    <property type="protein sequence ID" value="RYP81853.1"/>
    <property type="molecule type" value="Genomic_DNA"/>
</dbReference>
<feature type="transmembrane region" description="Helical" evidence="8">
    <location>
        <begin position="508"/>
        <end position="526"/>
    </location>
</feature>
<dbReference type="SUPFAM" id="SSF53448">
    <property type="entry name" value="Nucleotide-diphospho-sugar transferases"/>
    <property type="match status" value="1"/>
</dbReference>
<evidence type="ECO:0000313" key="10">
    <source>
        <dbReference type="EMBL" id="RYP81853.1"/>
    </source>
</evidence>
<evidence type="ECO:0000256" key="4">
    <source>
        <dbReference type="ARBA" id="ARBA00022692"/>
    </source>
</evidence>
<dbReference type="OrthoDB" id="9806824at2"/>
<dbReference type="AlphaFoldDB" id="A0A4Q4Z2K7"/>
<dbReference type="PANTHER" id="PTHR43867:SF2">
    <property type="entry name" value="CELLULOSE SYNTHASE CATALYTIC SUBUNIT A [UDP-FORMING]"/>
    <property type="match status" value="1"/>
</dbReference>
<proteinExistence type="predicted"/>
<keyword evidence="2" id="KW-0328">Glycosyltransferase</keyword>
<dbReference type="PANTHER" id="PTHR43867">
    <property type="entry name" value="CELLULOSE SYNTHASE CATALYTIC SUBUNIT A [UDP-FORMING]"/>
    <property type="match status" value="1"/>
</dbReference>
<reference evidence="10 11" key="1">
    <citation type="submission" date="2019-01" db="EMBL/GenBank/DDBJ databases">
        <title>Nocardioides guangzhouensis sp. nov., an actinobacterium isolated from soil.</title>
        <authorList>
            <person name="Fu Y."/>
            <person name="Cai Y."/>
            <person name="Lin Z."/>
            <person name="Chen P."/>
        </authorList>
    </citation>
    <scope>NUCLEOTIDE SEQUENCE [LARGE SCALE GENOMIC DNA]</scope>
    <source>
        <strain evidence="10 11">130</strain>
    </source>
</reference>
<dbReference type="InterPro" id="IPR050321">
    <property type="entry name" value="Glycosyltr_2/OpgH_subfam"/>
</dbReference>
<feature type="compositionally biased region" description="Basic residues" evidence="7">
    <location>
        <begin position="613"/>
        <end position="622"/>
    </location>
</feature>
<dbReference type="Pfam" id="PF13632">
    <property type="entry name" value="Glyco_trans_2_3"/>
    <property type="match status" value="1"/>
</dbReference>
<name>A0A4Q4Z2K7_9ACTN</name>
<dbReference type="GO" id="GO:0005886">
    <property type="term" value="C:plasma membrane"/>
    <property type="evidence" value="ECO:0007669"/>
    <property type="project" value="TreeGrafter"/>
</dbReference>
<evidence type="ECO:0000256" key="8">
    <source>
        <dbReference type="SAM" id="Phobius"/>
    </source>
</evidence>
<accession>A0A4Q4Z2K7</accession>
<organism evidence="10 11">
    <name type="scientific">Nocardioides guangzhouensis</name>
    <dbReference type="NCBI Taxonomy" id="2497878"/>
    <lineage>
        <taxon>Bacteria</taxon>
        <taxon>Bacillati</taxon>
        <taxon>Actinomycetota</taxon>
        <taxon>Actinomycetes</taxon>
        <taxon>Propionibacteriales</taxon>
        <taxon>Nocardioidaceae</taxon>
        <taxon>Nocardioides</taxon>
    </lineage>
</organism>
<feature type="transmembrane region" description="Helical" evidence="8">
    <location>
        <begin position="407"/>
        <end position="428"/>
    </location>
</feature>
<feature type="transmembrane region" description="Helical" evidence="8">
    <location>
        <begin position="59"/>
        <end position="81"/>
    </location>
</feature>
<sequence length="622" mass="69204">MSYDDFRRVDRHDPSTRRIASAQHYSPVLIVLTVLATAGILVYAVFLLNPANRGDLLPWLMVVSAETVLVVHALLAMWTVLSGTRDPRDYRYFTAQSLLFDAREAAGRGVRHQAHRWPLRLNGERVTVEVFVTAYGEPVETVRRTLRAALDLRGEHRTWLLDDGRSDEMRALAAELGCRYLRRLNNHGAKAGNVNHALTIATGDYFCIFDADFVPQPDFLEHTLPFFVDETVAFVQTPQTYGNLHNMISRGAGYMQTVFYKYVQPGRSHFNAAFCVGTNVVFRRTAVHEIGGIHADSKSEDVWTSLRLHERGWRSVYLAKTLAVGDAPDTVEAYTKQQLRWATGGFEIMIKANPLSPRRSLTPDQRIMYGITATHYLTGIAPGILLLVPPMEVFFDLHPVDLTVGLWQWLLVYAGFYVMQILLAFCTLGSFRWEVLMLAAVSFPIYLRALVNAVLGREQQWHVTGATTRASSPFNFMIPQVLMFVFLLLTAAVGVWQNWTHSTVTLGTAWNLTNTFVLGAFVVVAWREAHRVRRGLPVATRRAAAPTHPTVAPAPVAHPSVIPLALAPTPQSAAVALAEETAANLVTRTGHSLTVRGPAVVEPSTAGHPRVPTPRRRGGAHR</sequence>
<comment type="subcellular location">
    <subcellularLocation>
        <location evidence="1">Membrane</location>
        <topology evidence="1">Multi-pass membrane protein</topology>
    </subcellularLocation>
</comment>
<evidence type="ECO:0000256" key="3">
    <source>
        <dbReference type="ARBA" id="ARBA00022679"/>
    </source>
</evidence>
<keyword evidence="11" id="KW-1185">Reference proteome</keyword>
<evidence type="ECO:0000259" key="9">
    <source>
        <dbReference type="Pfam" id="PF13632"/>
    </source>
</evidence>
<comment type="caution">
    <text evidence="10">The sequence shown here is derived from an EMBL/GenBank/DDBJ whole genome shotgun (WGS) entry which is preliminary data.</text>
</comment>
<dbReference type="RefSeq" id="WP_134720827.1">
    <property type="nucleotide sequence ID" value="NZ_SDKM01000059.1"/>
</dbReference>